<proteinExistence type="predicted"/>
<feature type="compositionally biased region" description="Low complexity" evidence="1">
    <location>
        <begin position="23"/>
        <end position="39"/>
    </location>
</feature>
<feature type="compositionally biased region" description="Basic and acidic residues" evidence="1">
    <location>
        <begin position="90"/>
        <end position="105"/>
    </location>
</feature>
<keyword evidence="3" id="KW-1185">Reference proteome</keyword>
<name>A0ABP9DTE0_9ACTN</name>
<gene>
    <name evidence="2" type="ORF">GCM10023235_41760</name>
</gene>
<evidence type="ECO:0000256" key="1">
    <source>
        <dbReference type="SAM" id="MobiDB-lite"/>
    </source>
</evidence>
<feature type="region of interest" description="Disordered" evidence="1">
    <location>
        <begin position="1"/>
        <end position="39"/>
    </location>
</feature>
<comment type="caution">
    <text evidence="2">The sequence shown here is derived from an EMBL/GenBank/DDBJ whole genome shotgun (WGS) entry which is preliminary data.</text>
</comment>
<evidence type="ECO:0000313" key="2">
    <source>
        <dbReference type="EMBL" id="GAA4859552.1"/>
    </source>
</evidence>
<sequence>MGGPGWNPGVRRGEGRSGAVAHPRGAAAPEPQAADPAGAAERLSTIVDSRVDESASIEPHPHRLGTRSSTIVQIAPWKGSRATIGTFYDPPHDHGFSTRERCGNP</sequence>
<protein>
    <submittedName>
        <fullName evidence="2">Uncharacterized protein</fullName>
    </submittedName>
</protein>
<dbReference type="Proteomes" id="UP001501752">
    <property type="component" value="Unassembled WGS sequence"/>
</dbReference>
<feature type="region of interest" description="Disordered" evidence="1">
    <location>
        <begin position="85"/>
        <end position="105"/>
    </location>
</feature>
<dbReference type="EMBL" id="BAABIS010000001">
    <property type="protein sequence ID" value="GAA4859552.1"/>
    <property type="molecule type" value="Genomic_DNA"/>
</dbReference>
<accession>A0ABP9DTE0</accession>
<reference evidence="3" key="1">
    <citation type="journal article" date="2019" name="Int. J. Syst. Evol. Microbiol.">
        <title>The Global Catalogue of Microorganisms (GCM) 10K type strain sequencing project: providing services to taxonomists for standard genome sequencing and annotation.</title>
        <authorList>
            <consortium name="The Broad Institute Genomics Platform"/>
            <consortium name="The Broad Institute Genome Sequencing Center for Infectious Disease"/>
            <person name="Wu L."/>
            <person name="Ma J."/>
        </authorList>
    </citation>
    <scope>NUCLEOTIDE SEQUENCE [LARGE SCALE GENOMIC DNA]</scope>
    <source>
        <strain evidence="3">JCM 13006</strain>
    </source>
</reference>
<organism evidence="2 3">
    <name type="scientific">Kitasatospora terrestris</name>
    <dbReference type="NCBI Taxonomy" id="258051"/>
    <lineage>
        <taxon>Bacteria</taxon>
        <taxon>Bacillati</taxon>
        <taxon>Actinomycetota</taxon>
        <taxon>Actinomycetes</taxon>
        <taxon>Kitasatosporales</taxon>
        <taxon>Streptomycetaceae</taxon>
        <taxon>Kitasatospora</taxon>
    </lineage>
</organism>
<evidence type="ECO:0000313" key="3">
    <source>
        <dbReference type="Proteomes" id="UP001501752"/>
    </source>
</evidence>